<dbReference type="AlphaFoldDB" id="A0AAV6KMM6"/>
<evidence type="ECO:0000313" key="1">
    <source>
        <dbReference type="EMBL" id="KAG5553822.1"/>
    </source>
</evidence>
<proteinExistence type="predicted"/>
<evidence type="ECO:0000313" key="2">
    <source>
        <dbReference type="Proteomes" id="UP000823749"/>
    </source>
</evidence>
<dbReference type="Gene3D" id="1.10.510.10">
    <property type="entry name" value="Transferase(Phosphotransferase) domain 1"/>
    <property type="match status" value="1"/>
</dbReference>
<dbReference type="Proteomes" id="UP000823749">
    <property type="component" value="Chromosome 4"/>
</dbReference>
<sequence>MEIVDPALLTQERSKMVEYVIPILEVGLACSTESPKDRMSIASVLHKLHLVKKNILEVSS</sequence>
<comment type="caution">
    <text evidence="1">The sequence shown here is derived from an EMBL/GenBank/DDBJ whole genome shotgun (WGS) entry which is preliminary data.</text>
</comment>
<gene>
    <name evidence="1" type="ORF">RHGRI_011634</name>
</gene>
<keyword evidence="2" id="KW-1185">Reference proteome</keyword>
<protein>
    <submittedName>
        <fullName evidence="1">Uncharacterized protein</fullName>
    </submittedName>
</protein>
<accession>A0AAV6KMM6</accession>
<dbReference type="EMBL" id="JACTNZ010000004">
    <property type="protein sequence ID" value="KAG5553822.1"/>
    <property type="molecule type" value="Genomic_DNA"/>
</dbReference>
<organism evidence="1 2">
    <name type="scientific">Rhododendron griersonianum</name>
    <dbReference type="NCBI Taxonomy" id="479676"/>
    <lineage>
        <taxon>Eukaryota</taxon>
        <taxon>Viridiplantae</taxon>
        <taxon>Streptophyta</taxon>
        <taxon>Embryophyta</taxon>
        <taxon>Tracheophyta</taxon>
        <taxon>Spermatophyta</taxon>
        <taxon>Magnoliopsida</taxon>
        <taxon>eudicotyledons</taxon>
        <taxon>Gunneridae</taxon>
        <taxon>Pentapetalae</taxon>
        <taxon>asterids</taxon>
        <taxon>Ericales</taxon>
        <taxon>Ericaceae</taxon>
        <taxon>Ericoideae</taxon>
        <taxon>Rhodoreae</taxon>
        <taxon>Rhododendron</taxon>
    </lineage>
</organism>
<reference evidence="1" key="1">
    <citation type="submission" date="2020-08" db="EMBL/GenBank/DDBJ databases">
        <title>Plant Genome Project.</title>
        <authorList>
            <person name="Zhang R.-G."/>
        </authorList>
    </citation>
    <scope>NUCLEOTIDE SEQUENCE</scope>
    <source>
        <strain evidence="1">WSP0</strain>
        <tissue evidence="1">Leaf</tissue>
    </source>
</reference>
<name>A0AAV6KMM6_9ERIC</name>